<evidence type="ECO:0000313" key="5">
    <source>
        <dbReference type="EMBL" id="HDK37442.1"/>
    </source>
</evidence>
<dbReference type="GO" id="GO:0005524">
    <property type="term" value="F:ATP binding"/>
    <property type="evidence" value="ECO:0007669"/>
    <property type="project" value="InterPro"/>
</dbReference>
<comment type="subcellular location">
    <subcellularLocation>
        <location evidence="1">Cell membrane</location>
        <topology evidence="1">Multi-pass membrane protein</topology>
    </subcellularLocation>
</comment>
<organism evidence="5">
    <name type="scientific">Thiolapillus brandeum</name>
    <dbReference type="NCBI Taxonomy" id="1076588"/>
    <lineage>
        <taxon>Bacteria</taxon>
        <taxon>Pseudomonadati</taxon>
        <taxon>Pseudomonadota</taxon>
        <taxon>Gammaproteobacteria</taxon>
        <taxon>Chromatiales</taxon>
        <taxon>Sedimenticolaceae</taxon>
        <taxon>Thiolapillus</taxon>
    </lineage>
</organism>
<keyword evidence="3" id="KW-1133">Transmembrane helix</keyword>
<gene>
    <name evidence="5" type="ORF">ENG92_00280</name>
</gene>
<evidence type="ECO:0000256" key="3">
    <source>
        <dbReference type="ARBA" id="ARBA00022989"/>
    </source>
</evidence>
<keyword evidence="2" id="KW-0812">Transmembrane</keyword>
<dbReference type="SUPFAM" id="SSF90123">
    <property type="entry name" value="ABC transporter transmembrane region"/>
    <property type="match status" value="1"/>
</dbReference>
<accession>A0A831K2C7</accession>
<evidence type="ECO:0000256" key="2">
    <source>
        <dbReference type="ARBA" id="ARBA00022692"/>
    </source>
</evidence>
<dbReference type="EMBL" id="DRCV01000013">
    <property type="protein sequence ID" value="HDK37442.1"/>
    <property type="molecule type" value="Genomic_DNA"/>
</dbReference>
<comment type="caution">
    <text evidence="5">The sequence shown here is derived from an EMBL/GenBank/DDBJ whole genome shotgun (WGS) entry which is preliminary data.</text>
</comment>
<dbReference type="InterPro" id="IPR036640">
    <property type="entry name" value="ABC1_TM_sf"/>
</dbReference>
<name>A0A831K2C7_9GAMM</name>
<dbReference type="Gene3D" id="1.20.1560.10">
    <property type="entry name" value="ABC transporter type 1, transmembrane domain"/>
    <property type="match status" value="1"/>
</dbReference>
<feature type="non-terminal residue" evidence="5">
    <location>
        <position position="72"/>
    </location>
</feature>
<keyword evidence="4" id="KW-0472">Membrane</keyword>
<dbReference type="GO" id="GO:0005886">
    <property type="term" value="C:plasma membrane"/>
    <property type="evidence" value="ECO:0007669"/>
    <property type="project" value="UniProtKB-SubCell"/>
</dbReference>
<reference evidence="5" key="1">
    <citation type="journal article" date="2020" name="mSystems">
        <title>Genome- and Community-Level Interaction Insights into Carbon Utilization and Element Cycling Functions of Hydrothermarchaeota in Hydrothermal Sediment.</title>
        <authorList>
            <person name="Zhou Z."/>
            <person name="Liu Y."/>
            <person name="Xu W."/>
            <person name="Pan J."/>
            <person name="Luo Z.H."/>
            <person name="Li M."/>
        </authorList>
    </citation>
    <scope>NUCLEOTIDE SEQUENCE [LARGE SCALE GENOMIC DNA]</scope>
    <source>
        <strain evidence="5">HyVt-26</strain>
    </source>
</reference>
<dbReference type="AlphaFoldDB" id="A0A831K2C7"/>
<dbReference type="Proteomes" id="UP000885822">
    <property type="component" value="Unassembled WGS sequence"/>
</dbReference>
<proteinExistence type="predicted"/>
<protein>
    <submittedName>
        <fullName evidence="5">Metal ABC transporter permease</fullName>
    </submittedName>
</protein>
<evidence type="ECO:0000256" key="4">
    <source>
        <dbReference type="ARBA" id="ARBA00023136"/>
    </source>
</evidence>
<evidence type="ECO:0000256" key="1">
    <source>
        <dbReference type="ARBA" id="ARBA00004651"/>
    </source>
</evidence>
<sequence length="72" mass="8147">MVHARETSSQVHKNRRDLHNLRNMLPFLWEFRGRALFALACLVLSKVANVGVPLVLKQIVDSLENQPGQALV</sequence>